<sequence>MSALPQTSPQQPATRAGASTTAKTMSIGVVLNRLREEFPDVTVSKIRFLESEGLITPQRTASGYRRFTDDDVERLRYILVTQRDNYLPLKVIREQLEAMDSGQVTAIMSAAKAEPIVSPETFRPAPPTRLTDVDLAEQAATDESTVAELVKAGLLTPDATGHFCADDVRVVTTALALSEFGLDTRHLKSLRTTAGRQADLISQVVEPVAKSRTAAAKQKAEEISHQMTALVVSLHADLVKNELRNRLDH</sequence>
<dbReference type="SUPFAM" id="SSF46955">
    <property type="entry name" value="Putative DNA-binding domain"/>
    <property type="match status" value="1"/>
</dbReference>
<dbReference type="eggNOG" id="COG0789">
    <property type="taxonomic scope" value="Bacteria"/>
</dbReference>
<dbReference type="GO" id="GO:0003677">
    <property type="term" value="F:DNA binding"/>
    <property type="evidence" value="ECO:0007669"/>
    <property type="project" value="UniProtKB-KW"/>
</dbReference>
<dbReference type="Gene3D" id="1.10.1660.10">
    <property type="match status" value="1"/>
</dbReference>
<dbReference type="Pfam" id="PF13411">
    <property type="entry name" value="MerR_1"/>
    <property type="match status" value="1"/>
</dbReference>
<dbReference type="EMBL" id="LT629765">
    <property type="protein sequence ID" value="SDS08680.1"/>
    <property type="molecule type" value="Genomic_DNA"/>
</dbReference>
<dbReference type="PROSITE" id="PS50937">
    <property type="entry name" value="HTH_MERR_2"/>
    <property type="match status" value="1"/>
</dbReference>
<evidence type="ECO:0000259" key="3">
    <source>
        <dbReference type="PROSITE" id="PS50937"/>
    </source>
</evidence>
<gene>
    <name evidence="4" type="ORF">SAMN04488539_0979</name>
</gene>
<evidence type="ECO:0000313" key="5">
    <source>
        <dbReference type="Proteomes" id="UP000182237"/>
    </source>
</evidence>
<keyword evidence="1" id="KW-0238">DNA-binding</keyword>
<evidence type="ECO:0000256" key="1">
    <source>
        <dbReference type="ARBA" id="ARBA00023125"/>
    </source>
</evidence>
<organism evidence="4 5">
    <name type="scientific">Corynebacterium timonense</name>
    <dbReference type="NCBI Taxonomy" id="441500"/>
    <lineage>
        <taxon>Bacteria</taxon>
        <taxon>Bacillati</taxon>
        <taxon>Actinomycetota</taxon>
        <taxon>Actinomycetes</taxon>
        <taxon>Mycobacteriales</taxon>
        <taxon>Corynebacteriaceae</taxon>
        <taxon>Corynebacterium</taxon>
    </lineage>
</organism>
<evidence type="ECO:0000313" key="4">
    <source>
        <dbReference type="EMBL" id="SDS08680.1"/>
    </source>
</evidence>
<dbReference type="PANTHER" id="PTHR30204:SF89">
    <property type="entry name" value="HTH MERR-TYPE DOMAIN-CONTAINING PROTEIN"/>
    <property type="match status" value="1"/>
</dbReference>
<name>A0A1H1PC65_9CORY</name>
<evidence type="ECO:0000256" key="2">
    <source>
        <dbReference type="SAM" id="MobiDB-lite"/>
    </source>
</evidence>
<protein>
    <submittedName>
        <fullName evidence="4">MerR family regulatory protein</fullName>
    </submittedName>
</protein>
<feature type="domain" description="HTH merR-type" evidence="3">
    <location>
        <begin position="40"/>
        <end position="98"/>
    </location>
</feature>
<dbReference type="InterPro" id="IPR000551">
    <property type="entry name" value="MerR-type_HTH_dom"/>
</dbReference>
<dbReference type="SMART" id="SM00422">
    <property type="entry name" value="HTH_MERR"/>
    <property type="match status" value="1"/>
</dbReference>
<dbReference type="AlphaFoldDB" id="A0A1H1PC65"/>
<feature type="region of interest" description="Disordered" evidence="2">
    <location>
        <begin position="1"/>
        <end position="20"/>
    </location>
</feature>
<proteinExistence type="predicted"/>
<dbReference type="InterPro" id="IPR009061">
    <property type="entry name" value="DNA-bd_dom_put_sf"/>
</dbReference>
<dbReference type="Proteomes" id="UP000182237">
    <property type="component" value="Chromosome I"/>
</dbReference>
<dbReference type="RefSeq" id="WP_019194684.1">
    <property type="nucleotide sequence ID" value="NZ_LT629765.1"/>
</dbReference>
<dbReference type="GO" id="GO:0003700">
    <property type="term" value="F:DNA-binding transcription factor activity"/>
    <property type="evidence" value="ECO:0007669"/>
    <property type="project" value="InterPro"/>
</dbReference>
<reference evidence="4 5" key="1">
    <citation type="submission" date="2016-10" db="EMBL/GenBank/DDBJ databases">
        <authorList>
            <person name="de Groot N.N."/>
        </authorList>
    </citation>
    <scope>NUCLEOTIDE SEQUENCE [LARGE SCALE GENOMIC DNA]</scope>
    <source>
        <strain evidence="4 5">DSM 45434</strain>
    </source>
</reference>
<dbReference type="PANTHER" id="PTHR30204">
    <property type="entry name" value="REDOX-CYCLING DRUG-SENSING TRANSCRIPTIONAL ACTIVATOR SOXR"/>
    <property type="match status" value="1"/>
</dbReference>
<dbReference type="CDD" id="cd00592">
    <property type="entry name" value="HTH_MerR-like"/>
    <property type="match status" value="1"/>
</dbReference>
<dbReference type="STRING" id="1203190.GCA_000312345_01888"/>
<accession>A0A1H1PC65</accession>
<dbReference type="InterPro" id="IPR047057">
    <property type="entry name" value="MerR_fam"/>
</dbReference>
<keyword evidence="5" id="KW-1185">Reference proteome</keyword>